<dbReference type="OrthoDB" id="3472756at2759"/>
<sequence>MADKTLRIALENVDFRLPTQVTDDNSVLALKSLVFEPLIRWQPNGQVEPALFAA</sequence>
<proteinExistence type="predicted"/>
<gene>
    <name evidence="1" type="ORF">Slin15195_G049070</name>
</gene>
<dbReference type="EMBL" id="CP099420">
    <property type="protein sequence ID" value="USW51588.1"/>
    <property type="molecule type" value="Genomic_DNA"/>
</dbReference>
<keyword evidence="2" id="KW-1185">Reference proteome</keyword>
<evidence type="ECO:0000313" key="1">
    <source>
        <dbReference type="EMBL" id="USW51588.1"/>
    </source>
</evidence>
<evidence type="ECO:0000313" key="2">
    <source>
        <dbReference type="Proteomes" id="UP001056384"/>
    </source>
</evidence>
<dbReference type="AlphaFoldDB" id="A0A9Q9EJQ2"/>
<reference evidence="1" key="1">
    <citation type="submission" date="2022-06" db="EMBL/GenBank/DDBJ databases">
        <title>Complete genome sequences of two strains of the flax pathogen Septoria linicola.</title>
        <authorList>
            <person name="Lapalu N."/>
            <person name="Simon A."/>
            <person name="Demenou B."/>
            <person name="Paumier D."/>
            <person name="Guillot M.-P."/>
            <person name="Gout L."/>
            <person name="Valade R."/>
        </authorList>
    </citation>
    <scope>NUCLEOTIDE SEQUENCE</scope>
    <source>
        <strain evidence="1">SE15195</strain>
    </source>
</reference>
<dbReference type="Proteomes" id="UP001056384">
    <property type="component" value="Chromosome 3"/>
</dbReference>
<name>A0A9Q9EJQ2_9PEZI</name>
<protein>
    <submittedName>
        <fullName evidence="1">Uncharacterized protein</fullName>
    </submittedName>
</protein>
<organism evidence="1 2">
    <name type="scientific">Septoria linicola</name>
    <dbReference type="NCBI Taxonomy" id="215465"/>
    <lineage>
        <taxon>Eukaryota</taxon>
        <taxon>Fungi</taxon>
        <taxon>Dikarya</taxon>
        <taxon>Ascomycota</taxon>
        <taxon>Pezizomycotina</taxon>
        <taxon>Dothideomycetes</taxon>
        <taxon>Dothideomycetidae</taxon>
        <taxon>Mycosphaerellales</taxon>
        <taxon>Mycosphaerellaceae</taxon>
        <taxon>Septoria</taxon>
    </lineage>
</organism>
<accession>A0A9Q9EJQ2</accession>